<reference evidence="2" key="1">
    <citation type="submission" date="2025-08" db="UniProtKB">
        <authorList>
            <consortium name="RefSeq"/>
        </authorList>
    </citation>
    <scope>IDENTIFICATION</scope>
    <source>
        <tissue evidence="2">Whole body</tissue>
    </source>
</reference>
<dbReference type="GeneID" id="112455054"/>
<protein>
    <submittedName>
        <fullName evidence="2">Uncharacterized protein LOC112455054</fullName>
    </submittedName>
</protein>
<accession>A0A6J1PTC5</accession>
<proteinExistence type="predicted"/>
<dbReference type="Proteomes" id="UP000504618">
    <property type="component" value="Unplaced"/>
</dbReference>
<dbReference type="AlphaFoldDB" id="A0A6J1PTC5"/>
<evidence type="ECO:0000313" key="1">
    <source>
        <dbReference type="Proteomes" id="UP000504618"/>
    </source>
</evidence>
<dbReference type="RefSeq" id="XP_024872516.1">
    <property type="nucleotide sequence ID" value="XM_025016748.1"/>
</dbReference>
<keyword evidence="1" id="KW-1185">Reference proteome</keyword>
<sequence>MPTLRAKIWEHFKKLKKLEDSTFEINSRYCDNVSVKAASRTSLMTHMRIHMQSCHQNRADELRDEQDDRKLPRDLASQFMLHNYYGKCTNCGTGRINCIRSFNKLYQHRCPNRLFVHSITVHNGKQQWRH</sequence>
<name>A0A6J1PTC5_9HYME</name>
<organism evidence="1 2">
    <name type="scientific">Temnothorax curvispinosus</name>
    <dbReference type="NCBI Taxonomy" id="300111"/>
    <lineage>
        <taxon>Eukaryota</taxon>
        <taxon>Metazoa</taxon>
        <taxon>Ecdysozoa</taxon>
        <taxon>Arthropoda</taxon>
        <taxon>Hexapoda</taxon>
        <taxon>Insecta</taxon>
        <taxon>Pterygota</taxon>
        <taxon>Neoptera</taxon>
        <taxon>Endopterygota</taxon>
        <taxon>Hymenoptera</taxon>
        <taxon>Apocrita</taxon>
        <taxon>Aculeata</taxon>
        <taxon>Formicoidea</taxon>
        <taxon>Formicidae</taxon>
        <taxon>Myrmicinae</taxon>
        <taxon>Temnothorax</taxon>
    </lineage>
</organism>
<gene>
    <name evidence="2" type="primary">LOC112455054</name>
</gene>
<evidence type="ECO:0000313" key="2">
    <source>
        <dbReference type="RefSeq" id="XP_024872516.1"/>
    </source>
</evidence>